<name>A0A093VGP9_TALMA</name>
<dbReference type="GO" id="GO:0016491">
    <property type="term" value="F:oxidoreductase activity"/>
    <property type="evidence" value="ECO:0007669"/>
    <property type="project" value="InterPro"/>
</dbReference>
<evidence type="ECO:0000259" key="8">
    <source>
        <dbReference type="Pfam" id="PF01323"/>
    </source>
</evidence>
<evidence type="ECO:0000256" key="2">
    <source>
        <dbReference type="ARBA" id="ARBA00022448"/>
    </source>
</evidence>
<feature type="transmembrane region" description="Helical" evidence="7">
    <location>
        <begin position="430"/>
        <end position="452"/>
    </location>
</feature>
<dbReference type="InterPro" id="IPR001853">
    <property type="entry name" value="DSBA-like_thioredoxin_dom"/>
</dbReference>
<dbReference type="SUPFAM" id="SSF103473">
    <property type="entry name" value="MFS general substrate transporter"/>
    <property type="match status" value="1"/>
</dbReference>
<feature type="transmembrane region" description="Helical" evidence="7">
    <location>
        <begin position="130"/>
        <end position="148"/>
    </location>
</feature>
<dbReference type="InterPro" id="IPR011701">
    <property type="entry name" value="MFS"/>
</dbReference>
<comment type="subcellular location">
    <subcellularLocation>
        <location evidence="1">Membrane</location>
        <topology evidence="1">Multi-pass membrane protein</topology>
    </subcellularLocation>
</comment>
<dbReference type="AlphaFoldDB" id="A0A093VGP9"/>
<keyword evidence="2" id="KW-0813">Transport</keyword>
<reference key="1">
    <citation type="journal article" date="2014" name="PLoS Genet.">
        <title>Signature Gene Expression Reveals Novel Clues to the Molecular Mechanisms of Dimorphic Transition in Penicillium marneffei.</title>
        <authorList>
            <person name="Yang E."/>
            <person name="Wang G."/>
            <person name="Cai J."/>
            <person name="Woo P.C."/>
            <person name="Lau S.K."/>
            <person name="Yuen K.-Y."/>
            <person name="Chow W.-N."/>
            <person name="Lin X."/>
        </authorList>
    </citation>
    <scope>NUCLEOTIDE SEQUENCE [LARGE SCALE GENOMIC DNA]</scope>
    <source>
        <strain>PM1</strain>
    </source>
</reference>
<protein>
    <submittedName>
        <fullName evidence="9">Putative transporter PB1C11.03</fullName>
    </submittedName>
</protein>
<evidence type="ECO:0000256" key="5">
    <source>
        <dbReference type="ARBA" id="ARBA00023136"/>
    </source>
</evidence>
<feature type="region of interest" description="Disordered" evidence="6">
    <location>
        <begin position="1"/>
        <end position="31"/>
    </location>
</feature>
<dbReference type="Gene3D" id="1.20.1250.20">
    <property type="entry name" value="MFS general substrate transporter like domains"/>
    <property type="match status" value="1"/>
</dbReference>
<dbReference type="Pfam" id="PF01323">
    <property type="entry name" value="DSBA"/>
    <property type="match status" value="1"/>
</dbReference>
<dbReference type="GO" id="GO:0016020">
    <property type="term" value="C:membrane"/>
    <property type="evidence" value="ECO:0007669"/>
    <property type="project" value="UniProtKB-SubCell"/>
</dbReference>
<accession>A0A093VGP9</accession>
<evidence type="ECO:0000256" key="3">
    <source>
        <dbReference type="ARBA" id="ARBA00022692"/>
    </source>
</evidence>
<dbReference type="SUPFAM" id="SSF52833">
    <property type="entry name" value="Thioredoxin-like"/>
    <property type="match status" value="1"/>
</dbReference>
<keyword evidence="5 7" id="KW-0472">Membrane</keyword>
<dbReference type="CDD" id="cd03024">
    <property type="entry name" value="DsbA_FrnE"/>
    <property type="match status" value="1"/>
</dbReference>
<keyword evidence="3 7" id="KW-0812">Transmembrane</keyword>
<feature type="transmembrane region" description="Helical" evidence="7">
    <location>
        <begin position="154"/>
        <end position="176"/>
    </location>
</feature>
<keyword evidence="4 7" id="KW-1133">Transmembrane helix</keyword>
<evidence type="ECO:0000313" key="9">
    <source>
        <dbReference type="EMBL" id="KFX51717.1"/>
    </source>
</evidence>
<evidence type="ECO:0000256" key="1">
    <source>
        <dbReference type="ARBA" id="ARBA00004141"/>
    </source>
</evidence>
<dbReference type="Gene3D" id="3.40.30.10">
    <property type="entry name" value="Glutaredoxin"/>
    <property type="match status" value="1"/>
</dbReference>
<feature type="transmembrane region" description="Helical" evidence="7">
    <location>
        <begin position="369"/>
        <end position="387"/>
    </location>
</feature>
<dbReference type="EMBL" id="JPOX01000004">
    <property type="protein sequence ID" value="KFX51717.1"/>
    <property type="molecule type" value="Genomic_DNA"/>
</dbReference>
<dbReference type="GO" id="GO:0022857">
    <property type="term" value="F:transmembrane transporter activity"/>
    <property type="evidence" value="ECO:0007669"/>
    <property type="project" value="InterPro"/>
</dbReference>
<dbReference type="InterPro" id="IPR036249">
    <property type="entry name" value="Thioredoxin-like_sf"/>
</dbReference>
<comment type="caution">
    <text evidence="9">The sequence shown here is derived from an EMBL/GenBank/DDBJ whole genome shotgun (WGS) entry which is preliminary data.</text>
</comment>
<feature type="domain" description="DSBA-like thioredoxin" evidence="8">
    <location>
        <begin position="516"/>
        <end position="709"/>
    </location>
</feature>
<evidence type="ECO:0000256" key="7">
    <source>
        <dbReference type="SAM" id="Phobius"/>
    </source>
</evidence>
<feature type="transmembrane region" description="Helical" evidence="7">
    <location>
        <begin position="328"/>
        <end position="349"/>
    </location>
</feature>
<dbReference type="PANTHER" id="PTHR43791:SF63">
    <property type="entry name" value="HIGH AFFINITY CYSTEINE TRANSPORTER"/>
    <property type="match status" value="1"/>
</dbReference>
<evidence type="ECO:0000256" key="6">
    <source>
        <dbReference type="SAM" id="MobiDB-lite"/>
    </source>
</evidence>
<evidence type="ECO:0000256" key="4">
    <source>
        <dbReference type="ARBA" id="ARBA00022989"/>
    </source>
</evidence>
<dbReference type="PANTHER" id="PTHR43791">
    <property type="entry name" value="PERMEASE-RELATED"/>
    <property type="match status" value="1"/>
</dbReference>
<organism evidence="9">
    <name type="scientific">Talaromyces marneffei PM1</name>
    <dbReference type="NCBI Taxonomy" id="1077442"/>
    <lineage>
        <taxon>Eukaryota</taxon>
        <taxon>Fungi</taxon>
        <taxon>Dikarya</taxon>
        <taxon>Ascomycota</taxon>
        <taxon>Pezizomycotina</taxon>
        <taxon>Eurotiomycetes</taxon>
        <taxon>Eurotiomycetidae</taxon>
        <taxon>Eurotiales</taxon>
        <taxon>Trichocomaceae</taxon>
        <taxon>Talaromyces</taxon>
        <taxon>Talaromyces sect. Talaromyces</taxon>
    </lineage>
</organism>
<reference evidence="9" key="2">
    <citation type="journal article" date="2014" name="PLoS Genet.">
        <title>Signature gene expression reveals novel clues to the molecular mechanisms of dimorphic transition in Penicillium marneffei.</title>
        <authorList>
            <person name="Yang E."/>
            <person name="Wang G."/>
            <person name="Cai J."/>
            <person name="Woo P.C."/>
            <person name="Lau S.K."/>
            <person name="Yuen K.-Y."/>
            <person name="Chow W.-N."/>
            <person name="Lin X."/>
        </authorList>
    </citation>
    <scope>NUCLEOTIDE SEQUENCE</scope>
    <source>
        <strain evidence="9">PM1</strain>
    </source>
</reference>
<feature type="transmembrane region" description="Helical" evidence="7">
    <location>
        <begin position="225"/>
        <end position="245"/>
    </location>
</feature>
<dbReference type="Pfam" id="PF07690">
    <property type="entry name" value="MFS_1"/>
    <property type="match status" value="1"/>
</dbReference>
<feature type="transmembrane region" description="Helical" evidence="7">
    <location>
        <begin position="188"/>
        <end position="213"/>
    </location>
</feature>
<dbReference type="eggNOG" id="KOG2533">
    <property type="taxonomic scope" value="Eukaryota"/>
</dbReference>
<dbReference type="InterPro" id="IPR036259">
    <property type="entry name" value="MFS_trans_sf"/>
</dbReference>
<feature type="transmembrane region" description="Helical" evidence="7">
    <location>
        <begin position="399"/>
        <end position="418"/>
    </location>
</feature>
<proteinExistence type="predicted"/>
<sequence length="721" mass="80644">MASSHLKGGFDSTVQSEGDSPPPPNVPKLSDRYADESYKLFQKLQVTDPTPKEARKIRNKCLRRILPFLCIGYHLMYVDKQTLGSSAILGIMADAHLNSNQYNWLSSIFYFGYLLAEWPQNWALQRFPVGKWLAGNLVVWGGITLLHIPCNSFASLFVVRFLLGLSEACIVPAFLLTMSMFFTYQEQAVLMPIMWSIGNASPITSGLLSYGVLWIKTDGFAPWRWFMVITGGITVIFGGIVFFLFPDSPVHATFLTYEERAQAILRIKENHSGIEQKTFKRYQFIEAIQDPKTWIFFLHACSQEMANGLTNQYSLIIKSFGFTVLQTTLLGTVSGAVSFVCLITAAIVLHKTTNARLPWSNRWGLITGIWIRSTTGIAYAVVMIWAANTSAGHTKKTTVIALYHIGYGLGNIISPQLFQPQWKPRYKPTWIILLVVAAILPSLCIIALRIILVKENKRRDKLQAESDVRDAGIVEEVHDNGTTVTHVVDNNQLDLTDKENLTFFGSNIDLLWIVLWCYIGVSRLQRAITEHTKLYPGDTFDLQWHAFYLMAEAAVYPGVNKIQLYEMRFGDSALKALTARLRAVGAQEGINFSFGGNTGSTRDSHRLLYQVGKNYGGEKQTLVAKALFKSYFEKEENITDKKVLLQAAVGSGAGLAEKEVKGWLDSDVGGAEVDKEAEEARMNWIQGVPHFLIQGVYPVEGAEDPGTFLRVFKAAKDAQPK</sequence>
<gene>
    <name evidence="9" type="ORF">GQ26_0041340</name>
</gene>
<dbReference type="HOGENOM" id="CLU_001265_0_5_1"/>